<comment type="caution">
    <text evidence="2">The sequence shown here is derived from an EMBL/GenBank/DDBJ whole genome shotgun (WGS) entry which is preliminary data.</text>
</comment>
<dbReference type="PANTHER" id="PTHR37508:SF1">
    <property type="entry name" value="TRANSMEMBRANE PROTEIN"/>
    <property type="match status" value="1"/>
</dbReference>
<dbReference type="Proteomes" id="UP000615446">
    <property type="component" value="Unassembled WGS sequence"/>
</dbReference>
<dbReference type="OrthoDB" id="2349703at2759"/>
<organism evidence="2 4">
    <name type="scientific">Rhizophagus clarus</name>
    <dbReference type="NCBI Taxonomy" id="94130"/>
    <lineage>
        <taxon>Eukaryota</taxon>
        <taxon>Fungi</taxon>
        <taxon>Fungi incertae sedis</taxon>
        <taxon>Mucoromycota</taxon>
        <taxon>Glomeromycotina</taxon>
        <taxon>Glomeromycetes</taxon>
        <taxon>Glomerales</taxon>
        <taxon>Glomeraceae</taxon>
        <taxon>Rhizophagus</taxon>
    </lineage>
</organism>
<reference evidence="3" key="2">
    <citation type="submission" date="2019-10" db="EMBL/GenBank/DDBJ databases">
        <title>Conservation and host-specific expression of non-tandemly repeated heterogenous ribosome RNA gene in arbuscular mycorrhizal fungi.</title>
        <authorList>
            <person name="Maeda T."/>
            <person name="Kobayashi Y."/>
            <person name="Nakagawa T."/>
            <person name="Ezawa T."/>
            <person name="Yamaguchi K."/>
            <person name="Bino T."/>
            <person name="Nishimoto Y."/>
            <person name="Shigenobu S."/>
            <person name="Kawaguchi M."/>
        </authorList>
    </citation>
    <scope>NUCLEOTIDE SEQUENCE</scope>
    <source>
        <strain evidence="3">HR1</strain>
    </source>
</reference>
<accession>A0A2Z6S176</accession>
<reference evidence="2 4" key="1">
    <citation type="submission" date="2017-11" db="EMBL/GenBank/DDBJ databases">
        <title>The genome of Rhizophagus clarus HR1 reveals common genetic basis of auxotrophy among arbuscular mycorrhizal fungi.</title>
        <authorList>
            <person name="Kobayashi Y."/>
        </authorList>
    </citation>
    <scope>NUCLEOTIDE SEQUENCE [LARGE SCALE GENOMIC DNA]</scope>
    <source>
        <strain evidence="2 4">HR1</strain>
    </source>
</reference>
<dbReference type="PANTHER" id="PTHR37508">
    <property type="entry name" value="TRANSMEMBRANE PROTEIN"/>
    <property type="match status" value="1"/>
</dbReference>
<dbReference type="AlphaFoldDB" id="A0A2Z6S176"/>
<feature type="coiled-coil region" evidence="1">
    <location>
        <begin position="407"/>
        <end position="444"/>
    </location>
</feature>
<dbReference type="EMBL" id="BLAL01000044">
    <property type="protein sequence ID" value="GES79620.1"/>
    <property type="molecule type" value="Genomic_DNA"/>
</dbReference>
<evidence type="ECO:0000256" key="1">
    <source>
        <dbReference type="SAM" id="Coils"/>
    </source>
</evidence>
<sequence>MTETRLEFVTNKKHEVFNLLELPDPKSQLIRSECFNIKKDANFESLATNFGNLADLIRLAENGAYEHCEIQIQIRDIGRIITQFAGDTSLAIYAFERTSAEMAETWKTIYEYLLSSFEEEALIMISSIEELTKDMLDISVKLKQDAKIAGDKVKEISNTARKQKVEDLKKKKEINERKFKLLNEKKTWEKNEVDVEKSLDDLEIKMEMITKDVKEAEKSVYRWGIASIFVPFSKKIYQNAQNNAEIKRKENQRLIEEHRCKIAERREANKKIAAFCLSLMDCNKTQSILTEDVINSLDHAFSALNSIEGIIEAARVYWEKIYTHFKQLSTQKIDRIIKNGLKKDEEDKQKLYRSPPFKRQAIDVYVKCIAVKETCHEYKGLMEENHNNLVKYLKENPSREQSISIVNELSKKLLKNTETTNDNLNREEEELNRQEANLNDDFQANMELDLNLVRNHVTYK</sequence>
<evidence type="ECO:0000313" key="2">
    <source>
        <dbReference type="EMBL" id="GBC06783.1"/>
    </source>
</evidence>
<proteinExistence type="predicted"/>
<keyword evidence="1" id="KW-0175">Coiled coil</keyword>
<dbReference type="STRING" id="94130.A0A2Z6S176"/>
<protein>
    <submittedName>
        <fullName evidence="3">Tropomyosin beta chain</fullName>
    </submittedName>
</protein>
<keyword evidence="4" id="KW-1185">Reference proteome</keyword>
<evidence type="ECO:0000313" key="3">
    <source>
        <dbReference type="EMBL" id="GES79620.1"/>
    </source>
</evidence>
<evidence type="ECO:0000313" key="4">
    <source>
        <dbReference type="Proteomes" id="UP000247702"/>
    </source>
</evidence>
<gene>
    <name evidence="3" type="ORF">RCL2_000691900</name>
    <name evidence="2" type="ORF">RclHR1_07040006</name>
</gene>
<name>A0A2Z6S176_9GLOM</name>
<dbReference type="EMBL" id="BEXD01004098">
    <property type="protein sequence ID" value="GBC06783.1"/>
    <property type="molecule type" value="Genomic_DNA"/>
</dbReference>
<feature type="coiled-coil region" evidence="1">
    <location>
        <begin position="165"/>
        <end position="257"/>
    </location>
</feature>
<dbReference type="Proteomes" id="UP000247702">
    <property type="component" value="Unassembled WGS sequence"/>
</dbReference>